<reference evidence="1" key="1">
    <citation type="submission" date="2019-12" db="EMBL/GenBank/DDBJ databases">
        <title>Genome sequencing and annotation of Brassica cretica.</title>
        <authorList>
            <person name="Studholme D.J."/>
            <person name="Sarris P."/>
        </authorList>
    </citation>
    <scope>NUCLEOTIDE SEQUENCE</scope>
    <source>
        <strain evidence="1">PFS-109/04</strain>
        <tissue evidence="1">Leaf</tissue>
    </source>
</reference>
<dbReference type="Proteomes" id="UP000712600">
    <property type="component" value="Unassembled WGS sequence"/>
</dbReference>
<dbReference type="PANTHER" id="PTHR31901">
    <property type="entry name" value="GH3 DOMAIN-CONTAINING PROTEIN"/>
    <property type="match status" value="1"/>
</dbReference>
<evidence type="ECO:0000313" key="2">
    <source>
        <dbReference type="Proteomes" id="UP000712600"/>
    </source>
</evidence>
<proteinExistence type="predicted"/>
<dbReference type="GO" id="GO:0016881">
    <property type="term" value="F:acid-amino acid ligase activity"/>
    <property type="evidence" value="ECO:0007669"/>
    <property type="project" value="TreeGrafter"/>
</dbReference>
<dbReference type="PANTHER" id="PTHR31901:SF52">
    <property type="entry name" value="AUXIN-RESPONSIVE GH3 FAMILY PROTEIN"/>
    <property type="match status" value="1"/>
</dbReference>
<comment type="caution">
    <text evidence="1">The sequence shown here is derived from an EMBL/GenBank/DDBJ whole genome shotgun (WGS) entry which is preliminary data.</text>
</comment>
<protein>
    <submittedName>
        <fullName evidence="1">Uncharacterized protein</fullName>
    </submittedName>
</protein>
<dbReference type="EMBL" id="QGKX02001347">
    <property type="protein sequence ID" value="KAF3522116.1"/>
    <property type="molecule type" value="Genomic_DNA"/>
</dbReference>
<gene>
    <name evidence="1" type="ORF">F2Q69_00046929</name>
</gene>
<dbReference type="AlphaFoldDB" id="A0A8S9PU55"/>
<dbReference type="Pfam" id="PF03321">
    <property type="entry name" value="GH3"/>
    <property type="match status" value="1"/>
</dbReference>
<dbReference type="InterPro" id="IPR004993">
    <property type="entry name" value="GH3"/>
</dbReference>
<dbReference type="GO" id="GO:0005737">
    <property type="term" value="C:cytoplasm"/>
    <property type="evidence" value="ECO:0007669"/>
    <property type="project" value="TreeGrafter"/>
</dbReference>
<organism evidence="1 2">
    <name type="scientific">Brassica cretica</name>
    <name type="common">Mustard</name>
    <dbReference type="NCBI Taxonomy" id="69181"/>
    <lineage>
        <taxon>Eukaryota</taxon>
        <taxon>Viridiplantae</taxon>
        <taxon>Streptophyta</taxon>
        <taxon>Embryophyta</taxon>
        <taxon>Tracheophyta</taxon>
        <taxon>Spermatophyta</taxon>
        <taxon>Magnoliopsida</taxon>
        <taxon>eudicotyledons</taxon>
        <taxon>Gunneridae</taxon>
        <taxon>Pentapetalae</taxon>
        <taxon>rosids</taxon>
        <taxon>malvids</taxon>
        <taxon>Brassicales</taxon>
        <taxon>Brassicaceae</taxon>
        <taxon>Brassiceae</taxon>
        <taxon>Brassica</taxon>
    </lineage>
</organism>
<evidence type="ECO:0000313" key="1">
    <source>
        <dbReference type="EMBL" id="KAF3522116.1"/>
    </source>
</evidence>
<name>A0A8S9PU55_BRACR</name>
<accession>A0A8S9PU55</accession>
<sequence length="117" mass="13285">MLFDLDCRRSVSTIIGGPNPELADLVEQECSQRSWEGIIPRLWPKAKYIECILTGQMAQYVPILEFYSDKLPLVSKVYGSSESIFGMNVDPLCKPQDVSYIFVSNISYFEFLPVDHG</sequence>